<protein>
    <submittedName>
        <fullName evidence="1">SRPBCC family protein</fullName>
    </submittedName>
</protein>
<reference evidence="1 2" key="1">
    <citation type="submission" date="2023-10" db="EMBL/GenBank/DDBJ databases">
        <title>The genome sequence of Streptomyces sp. HUAS YS2.</title>
        <authorList>
            <person name="Mo P."/>
        </authorList>
    </citation>
    <scope>NUCLEOTIDE SEQUENCE [LARGE SCALE GENOMIC DNA]</scope>
    <source>
        <strain evidence="1 2">HUAS YS2</strain>
    </source>
</reference>
<dbReference type="RefSeq" id="WP_318101597.1">
    <property type="nucleotide sequence ID" value="NZ_CP137573.1"/>
</dbReference>
<accession>A0ABZ0LMZ4</accession>
<organism evidence="1 2">
    <name type="scientific">Streptomyces solicathayae</name>
    <dbReference type="NCBI Taxonomy" id="3081768"/>
    <lineage>
        <taxon>Bacteria</taxon>
        <taxon>Bacillati</taxon>
        <taxon>Actinomycetota</taxon>
        <taxon>Actinomycetes</taxon>
        <taxon>Kitasatosporales</taxon>
        <taxon>Streptomycetaceae</taxon>
        <taxon>Streptomyces</taxon>
    </lineage>
</organism>
<dbReference type="Proteomes" id="UP001301731">
    <property type="component" value="Chromosome"/>
</dbReference>
<gene>
    <name evidence="1" type="ORF">R2D22_05405</name>
</gene>
<evidence type="ECO:0000313" key="1">
    <source>
        <dbReference type="EMBL" id="WOX20860.1"/>
    </source>
</evidence>
<dbReference type="InterPro" id="IPR019587">
    <property type="entry name" value="Polyketide_cyclase/dehydratase"/>
</dbReference>
<proteinExistence type="predicted"/>
<evidence type="ECO:0000313" key="2">
    <source>
        <dbReference type="Proteomes" id="UP001301731"/>
    </source>
</evidence>
<keyword evidence="2" id="KW-1185">Reference proteome</keyword>
<sequence>MNAVPEATVFPEAARPGASDAPLDRKHQCRGRIPEGLGEETEDRAVISVERSFVVRLPLPELVTWLEDFARTEEWDPGTVSCVRLDDGPVREGARWRNTSRFRGRTTELEYRLVVREPARLVFVGENSTVTAVDDLRFDPEGDGTRLTYQASLKFKGLAKLAAPLLRPEFERLADEVSACLPTAAAAGRT</sequence>
<dbReference type="EMBL" id="CP137573">
    <property type="protein sequence ID" value="WOX20860.1"/>
    <property type="molecule type" value="Genomic_DNA"/>
</dbReference>
<dbReference type="SUPFAM" id="SSF55961">
    <property type="entry name" value="Bet v1-like"/>
    <property type="match status" value="1"/>
</dbReference>
<dbReference type="Pfam" id="PF10604">
    <property type="entry name" value="Polyketide_cyc2"/>
    <property type="match status" value="1"/>
</dbReference>
<dbReference type="Gene3D" id="3.30.530.20">
    <property type="match status" value="1"/>
</dbReference>
<name>A0ABZ0LMZ4_9ACTN</name>
<dbReference type="InterPro" id="IPR023393">
    <property type="entry name" value="START-like_dom_sf"/>
</dbReference>